<dbReference type="OrthoDB" id="2454833at2"/>
<evidence type="ECO:0000313" key="2">
    <source>
        <dbReference type="Proteomes" id="UP000317316"/>
    </source>
</evidence>
<sequence>MDIAKFIGQLQNCSKKEFKTILKGFDIKLSDKELDGVHPLLQEISLSWLVLGVPVSIQQKLIQLLGEQRATALYKEIIEKAPSSFR</sequence>
<reference evidence="1 2" key="1">
    <citation type="submission" date="2019-05" db="EMBL/GenBank/DDBJ databases">
        <title>Psychrobacillus vulpis sp. nov., a new species isolated from feces of a red fox that inhabits in The Tablas de Daimiel Natural Park, Albacete, Spain.</title>
        <authorList>
            <person name="Rodriguez M."/>
            <person name="Reina J.C."/>
            <person name="Bejar V."/>
            <person name="Llamas I."/>
        </authorList>
    </citation>
    <scope>NUCLEOTIDE SEQUENCE [LARGE SCALE GENOMIC DNA]</scope>
    <source>
        <strain evidence="1 2">NEAU-3TGS17</strain>
    </source>
</reference>
<name>A0A544TA46_9BACI</name>
<evidence type="ECO:0000313" key="1">
    <source>
        <dbReference type="EMBL" id="TQR14332.1"/>
    </source>
</evidence>
<protein>
    <submittedName>
        <fullName evidence="1">Uncharacterized protein</fullName>
    </submittedName>
</protein>
<dbReference type="EMBL" id="VDGH01000004">
    <property type="protein sequence ID" value="TQR14332.1"/>
    <property type="molecule type" value="Genomic_DNA"/>
</dbReference>
<keyword evidence="2" id="KW-1185">Reference proteome</keyword>
<organism evidence="1 2">
    <name type="scientific">Psychrobacillus lasiicapitis</name>
    <dbReference type="NCBI Taxonomy" id="1636719"/>
    <lineage>
        <taxon>Bacteria</taxon>
        <taxon>Bacillati</taxon>
        <taxon>Bacillota</taxon>
        <taxon>Bacilli</taxon>
        <taxon>Bacillales</taxon>
        <taxon>Bacillaceae</taxon>
        <taxon>Psychrobacillus</taxon>
    </lineage>
</organism>
<accession>A0A544TA46</accession>
<dbReference type="RefSeq" id="WP_142538316.1">
    <property type="nucleotide sequence ID" value="NZ_BMIE01000003.1"/>
</dbReference>
<dbReference type="Proteomes" id="UP000317316">
    <property type="component" value="Unassembled WGS sequence"/>
</dbReference>
<gene>
    <name evidence="1" type="ORF">FG382_07695</name>
</gene>
<dbReference type="AlphaFoldDB" id="A0A544TA46"/>
<proteinExistence type="predicted"/>
<comment type="caution">
    <text evidence="1">The sequence shown here is derived from an EMBL/GenBank/DDBJ whole genome shotgun (WGS) entry which is preliminary data.</text>
</comment>